<dbReference type="AlphaFoldDB" id="A0A4Z0A1Y5"/>
<dbReference type="Proteomes" id="UP000298061">
    <property type="component" value="Unassembled WGS sequence"/>
</dbReference>
<feature type="transmembrane region" description="Helical" evidence="13">
    <location>
        <begin position="100"/>
        <end position="119"/>
    </location>
</feature>
<evidence type="ECO:0000256" key="3">
    <source>
        <dbReference type="ARBA" id="ARBA00022448"/>
    </source>
</evidence>
<comment type="similarity">
    <text evidence="2">Belongs to the BCAP29/BCAP31 family.</text>
</comment>
<keyword evidence="8 13" id="KW-1133">Transmembrane helix</keyword>
<evidence type="ECO:0000259" key="15">
    <source>
        <dbReference type="Pfam" id="PF18035"/>
    </source>
</evidence>
<dbReference type="InterPro" id="IPR040463">
    <property type="entry name" value="BAP29/BAP31_N"/>
</dbReference>
<keyword evidence="5" id="KW-0256">Endoplasmic reticulum</keyword>
<evidence type="ECO:0000256" key="13">
    <source>
        <dbReference type="SAM" id="Phobius"/>
    </source>
</evidence>
<dbReference type="GO" id="GO:0006888">
    <property type="term" value="P:endoplasmic reticulum to Golgi vesicle-mediated transport"/>
    <property type="evidence" value="ECO:0007669"/>
    <property type="project" value="TreeGrafter"/>
</dbReference>
<feature type="coiled-coil region" evidence="11">
    <location>
        <begin position="146"/>
        <end position="194"/>
    </location>
</feature>
<dbReference type="OrthoDB" id="435607at2759"/>
<feature type="domain" description="Bap31/Bap29 cytoplasmic coiled-coil" evidence="15">
    <location>
        <begin position="151"/>
        <end position="195"/>
    </location>
</feature>
<organism evidence="16 17">
    <name type="scientific">Hericium alpestre</name>
    <dbReference type="NCBI Taxonomy" id="135208"/>
    <lineage>
        <taxon>Eukaryota</taxon>
        <taxon>Fungi</taxon>
        <taxon>Dikarya</taxon>
        <taxon>Basidiomycota</taxon>
        <taxon>Agaricomycotina</taxon>
        <taxon>Agaricomycetes</taxon>
        <taxon>Russulales</taxon>
        <taxon>Hericiaceae</taxon>
        <taxon>Hericium</taxon>
    </lineage>
</organism>
<evidence type="ECO:0000256" key="10">
    <source>
        <dbReference type="ARBA" id="ARBA00023136"/>
    </source>
</evidence>
<evidence type="ECO:0000313" key="16">
    <source>
        <dbReference type="EMBL" id="TFY80685.1"/>
    </source>
</evidence>
<dbReference type="InterPro" id="IPR008417">
    <property type="entry name" value="BAP29/BAP31"/>
</dbReference>
<accession>A0A4Z0A1Y5</accession>
<keyword evidence="9 11" id="KW-0175">Coiled coil</keyword>
<keyword evidence="6" id="KW-0931">ER-Golgi transport</keyword>
<keyword evidence="10 13" id="KW-0472">Membrane</keyword>
<dbReference type="STRING" id="135208.A0A4Z0A1Y5"/>
<evidence type="ECO:0000256" key="2">
    <source>
        <dbReference type="ARBA" id="ARBA00007956"/>
    </source>
</evidence>
<evidence type="ECO:0000256" key="7">
    <source>
        <dbReference type="ARBA" id="ARBA00022927"/>
    </source>
</evidence>
<name>A0A4Z0A1Y5_9AGAM</name>
<dbReference type="PANTHER" id="PTHR12701">
    <property type="entry name" value="BCR-ASSOCIATED PROTEIN, BAP"/>
    <property type="match status" value="1"/>
</dbReference>
<dbReference type="GO" id="GO:0005789">
    <property type="term" value="C:endoplasmic reticulum membrane"/>
    <property type="evidence" value="ECO:0007669"/>
    <property type="project" value="UniProtKB-SubCell"/>
</dbReference>
<evidence type="ECO:0008006" key="18">
    <source>
        <dbReference type="Google" id="ProtNLM"/>
    </source>
</evidence>
<dbReference type="InterPro" id="IPR041672">
    <property type="entry name" value="Bap31/Bap29_C"/>
</dbReference>
<evidence type="ECO:0000256" key="11">
    <source>
        <dbReference type="SAM" id="Coils"/>
    </source>
</evidence>
<evidence type="ECO:0000256" key="8">
    <source>
        <dbReference type="ARBA" id="ARBA00022989"/>
    </source>
</evidence>
<evidence type="ECO:0000256" key="12">
    <source>
        <dbReference type="SAM" id="MobiDB-lite"/>
    </source>
</evidence>
<evidence type="ECO:0000256" key="4">
    <source>
        <dbReference type="ARBA" id="ARBA00022692"/>
    </source>
</evidence>
<keyword evidence="17" id="KW-1185">Reference proteome</keyword>
<evidence type="ECO:0000256" key="1">
    <source>
        <dbReference type="ARBA" id="ARBA00004477"/>
    </source>
</evidence>
<dbReference type="PANTHER" id="PTHR12701:SF20">
    <property type="entry name" value="ENDOPLASMIC RETICULUM TRANSMEMBRANE PROTEIN"/>
    <property type="match status" value="1"/>
</dbReference>
<evidence type="ECO:0000256" key="5">
    <source>
        <dbReference type="ARBA" id="ARBA00022824"/>
    </source>
</evidence>
<proteinExistence type="inferred from homology"/>
<evidence type="ECO:0000256" key="6">
    <source>
        <dbReference type="ARBA" id="ARBA00022892"/>
    </source>
</evidence>
<feature type="region of interest" description="Disordered" evidence="12">
    <location>
        <begin position="511"/>
        <end position="540"/>
    </location>
</feature>
<feature type="domain" description="BAP29/BAP31 transmembrane" evidence="14">
    <location>
        <begin position="2"/>
        <end position="131"/>
    </location>
</feature>
<reference evidence="16 17" key="1">
    <citation type="submission" date="2019-02" db="EMBL/GenBank/DDBJ databases">
        <title>Genome sequencing of the rare red list fungi Hericium alpestre (H. flagellum).</title>
        <authorList>
            <person name="Buettner E."/>
            <person name="Kellner H."/>
        </authorList>
    </citation>
    <scope>NUCLEOTIDE SEQUENCE [LARGE SCALE GENOMIC DNA]</scope>
    <source>
        <strain evidence="16 17">DSM 108284</strain>
    </source>
</reference>
<gene>
    <name evidence="16" type="ORF">EWM64_g3329</name>
</gene>
<dbReference type="Pfam" id="PF18035">
    <property type="entry name" value="Bap31_Bap29_C"/>
    <property type="match status" value="1"/>
</dbReference>
<evidence type="ECO:0000259" key="14">
    <source>
        <dbReference type="Pfam" id="PF05529"/>
    </source>
</evidence>
<keyword evidence="3" id="KW-0813">Transport</keyword>
<keyword evidence="4 13" id="KW-0812">Transmembrane</keyword>
<dbReference type="GO" id="GO:0006886">
    <property type="term" value="P:intracellular protein transport"/>
    <property type="evidence" value="ECO:0007669"/>
    <property type="project" value="InterPro"/>
</dbReference>
<dbReference type="GO" id="GO:0070973">
    <property type="term" value="P:protein localization to endoplasmic reticulum exit site"/>
    <property type="evidence" value="ECO:0007669"/>
    <property type="project" value="TreeGrafter"/>
</dbReference>
<feature type="transmembrane region" description="Helical" evidence="13">
    <location>
        <begin position="37"/>
        <end position="57"/>
    </location>
</feature>
<protein>
    <recommendedName>
        <fullName evidence="18">Endoplasmic reticulum transmembrane protein</fullName>
    </recommendedName>
</protein>
<evidence type="ECO:0000256" key="9">
    <source>
        <dbReference type="ARBA" id="ARBA00023054"/>
    </source>
</evidence>
<dbReference type="EMBL" id="SFCI01000304">
    <property type="protein sequence ID" value="TFY80685.1"/>
    <property type="molecule type" value="Genomic_DNA"/>
</dbReference>
<keyword evidence="7" id="KW-0653">Protein transport</keyword>
<dbReference type="Pfam" id="PF05529">
    <property type="entry name" value="Bap31"/>
    <property type="match status" value="1"/>
</dbReference>
<comment type="subcellular location">
    <subcellularLocation>
        <location evidence="1">Endoplasmic reticulum membrane</location>
        <topology evidence="1">Multi-pass membrane protein</topology>
    </subcellularLocation>
</comment>
<comment type="caution">
    <text evidence="16">The sequence shown here is derived from an EMBL/GenBank/DDBJ whole genome shotgun (WGS) entry which is preliminary data.</text>
</comment>
<sequence length="540" mass="60006">MTFMLLAGEMGTFCLLVAPLPFQVKRKLFHFLSESPVIAKIAYGLKISFIFVAILFVDALQRMFRVTAEVELAKTGQQIQDVRTETNFAARKFYAQRNTYLTGFCIFLSLVLTRSFYIIQDLIHTQEEYAKLKKATADKSRSSMAAGDQAKQIEELKRKLAEKEKSETDFETLKKQAKQQAAEYDRLAEQYNKETEVDLAALGLMLKRDITDGTTGNRSSSASVFDKLSTELVDAIFNQLSGDHVDCICLGLCSLRLWKIARQHIEACFRKIGCCAGDRLICIGDYAKDNDLPLGMLAAGELEELQGTVPYPSENTLYQCGDSWPRPPYVEAWIIHSNLEMRGLHAADMQMWELLAGDKFIADPVRARRSSCAISRPTNTRRLQRVENINLGYACAIRICWSSDEGVSMAYKGGIHRGVWAGHRFDIVPGGEWMLEGHWSDTFQTALKSLKVLRESDSAIEETPAEPPGVRAHRGTRAPATVPADVADELASFSLADANAVPAHAGDVNMAEAPADADDDADVTTQFRSAAAKGKKKRLH</sequence>
<evidence type="ECO:0000313" key="17">
    <source>
        <dbReference type="Proteomes" id="UP000298061"/>
    </source>
</evidence>